<feature type="transmembrane region" description="Helical" evidence="1">
    <location>
        <begin position="203"/>
        <end position="221"/>
    </location>
</feature>
<dbReference type="Pfam" id="PF01569">
    <property type="entry name" value="PAP2"/>
    <property type="match status" value="1"/>
</dbReference>
<dbReference type="RefSeq" id="WP_168876331.1">
    <property type="nucleotide sequence ID" value="NZ_JABAIM010000001.1"/>
</dbReference>
<dbReference type="InterPro" id="IPR036938">
    <property type="entry name" value="PAP2/HPO_sf"/>
</dbReference>
<reference evidence="3 4" key="1">
    <citation type="submission" date="2020-04" db="EMBL/GenBank/DDBJ databases">
        <title>Draft genome of Leeia sp. IMCC25680.</title>
        <authorList>
            <person name="Song J."/>
            <person name="Cho J.-C."/>
        </authorList>
    </citation>
    <scope>NUCLEOTIDE SEQUENCE [LARGE SCALE GENOMIC DNA]</scope>
    <source>
        <strain evidence="3 4">IMCC25680</strain>
    </source>
</reference>
<evidence type="ECO:0000313" key="3">
    <source>
        <dbReference type="EMBL" id="NLR74741.1"/>
    </source>
</evidence>
<dbReference type="AlphaFoldDB" id="A0A847RYE5"/>
<dbReference type="Gene3D" id="1.20.144.10">
    <property type="entry name" value="Phosphatidic acid phosphatase type 2/haloperoxidase"/>
    <property type="match status" value="1"/>
</dbReference>
<dbReference type="EMBL" id="JABAIM010000001">
    <property type="protein sequence ID" value="NLR74741.1"/>
    <property type="molecule type" value="Genomic_DNA"/>
</dbReference>
<comment type="caution">
    <text evidence="3">The sequence shown here is derived from an EMBL/GenBank/DDBJ whole genome shotgun (WGS) entry which is preliminary data.</text>
</comment>
<keyword evidence="1" id="KW-0472">Membrane</keyword>
<dbReference type="Proteomes" id="UP000587991">
    <property type="component" value="Unassembled WGS sequence"/>
</dbReference>
<organism evidence="3 4">
    <name type="scientific">Leeia aquatica</name>
    <dbReference type="NCBI Taxonomy" id="2725557"/>
    <lineage>
        <taxon>Bacteria</taxon>
        <taxon>Pseudomonadati</taxon>
        <taxon>Pseudomonadota</taxon>
        <taxon>Betaproteobacteria</taxon>
        <taxon>Neisseriales</taxon>
        <taxon>Leeiaceae</taxon>
        <taxon>Leeia</taxon>
    </lineage>
</organism>
<keyword evidence="1" id="KW-1133">Transmembrane helix</keyword>
<dbReference type="InterPro" id="IPR000326">
    <property type="entry name" value="PAP2/HPO"/>
</dbReference>
<evidence type="ECO:0000313" key="4">
    <source>
        <dbReference type="Proteomes" id="UP000587991"/>
    </source>
</evidence>
<proteinExistence type="predicted"/>
<gene>
    <name evidence="3" type="ORF">HF682_06160</name>
</gene>
<dbReference type="SUPFAM" id="SSF48317">
    <property type="entry name" value="Acid phosphatase/Vanadium-dependent haloperoxidase"/>
    <property type="match status" value="1"/>
</dbReference>
<sequence>MITQPAVGFYRRQSLWLLASACLLLLLFELTRLDYWISNAFYDAASRTFPLQNAWFLETVVHKWVKYALLTLAVGLGVQAWRTRGSERRFYLFLVAGMLLAPTVVSLLKAISDRPCPWGTLEYGGSLPHLPLWQSLPAGLKPGHCFPGGHASGGFGLLVFWFWGRQHSSRRAALLWSGALLLGLLMGWSQVARGAHFLSHNLWSAWVCWAVIVALHALCYGRKAVSLQASEATLPE</sequence>
<feature type="domain" description="Phosphatidic acid phosphatase type 2/haloperoxidase" evidence="2">
    <location>
        <begin position="91"/>
        <end position="218"/>
    </location>
</feature>
<feature type="transmembrane region" description="Helical" evidence="1">
    <location>
        <begin position="173"/>
        <end position="191"/>
    </location>
</feature>
<protein>
    <submittedName>
        <fullName evidence="3">Phosphatase PAP2 family protein</fullName>
    </submittedName>
</protein>
<name>A0A847RYE5_9NEIS</name>
<feature type="transmembrane region" description="Helical" evidence="1">
    <location>
        <begin position="64"/>
        <end position="81"/>
    </location>
</feature>
<keyword evidence="4" id="KW-1185">Reference proteome</keyword>
<dbReference type="CDD" id="cd03396">
    <property type="entry name" value="PAP2_like_6"/>
    <property type="match status" value="1"/>
</dbReference>
<feature type="transmembrane region" description="Helical" evidence="1">
    <location>
        <begin position="90"/>
        <end position="111"/>
    </location>
</feature>
<evidence type="ECO:0000259" key="2">
    <source>
        <dbReference type="Pfam" id="PF01569"/>
    </source>
</evidence>
<feature type="transmembrane region" description="Helical" evidence="1">
    <location>
        <begin position="146"/>
        <end position="164"/>
    </location>
</feature>
<keyword evidence="1" id="KW-0812">Transmembrane</keyword>
<accession>A0A847RYE5</accession>
<evidence type="ECO:0000256" key="1">
    <source>
        <dbReference type="SAM" id="Phobius"/>
    </source>
</evidence>